<dbReference type="SUPFAM" id="SSF52038">
    <property type="entry name" value="Barstar-related"/>
    <property type="match status" value="1"/>
</dbReference>
<name>A0A256F5J7_9HYPH</name>
<dbReference type="AlphaFoldDB" id="A0A256F5J7"/>
<dbReference type="Proteomes" id="UP000216345">
    <property type="component" value="Unassembled WGS sequence"/>
</dbReference>
<protein>
    <submittedName>
        <fullName evidence="1">Uncharacterized protein</fullName>
    </submittedName>
</protein>
<dbReference type="EMBL" id="NNRK01000034">
    <property type="protein sequence ID" value="OYR10119.1"/>
    <property type="molecule type" value="Genomic_DNA"/>
</dbReference>
<dbReference type="Gene3D" id="3.30.370.10">
    <property type="entry name" value="Barstar-like"/>
    <property type="match status" value="1"/>
</dbReference>
<sequence length="97" mass="10865">MLPVYEIDCSGIQSPNELWQRYLDTVPVLDPESFGYTLDSFWDGVQWGGPGSPGECELVFKNAEALSELKTLGGKPFLEAFRQLAADTVRVKIRLEQ</sequence>
<dbReference type="InterPro" id="IPR035905">
    <property type="entry name" value="Barstar-like_sf"/>
</dbReference>
<accession>A0A256F5J7</accession>
<keyword evidence="2" id="KW-1185">Reference proteome</keyword>
<organism evidence="1 2">
    <name type="scientific">Brucella rhizosphaerae</name>
    <dbReference type="NCBI Taxonomy" id="571254"/>
    <lineage>
        <taxon>Bacteria</taxon>
        <taxon>Pseudomonadati</taxon>
        <taxon>Pseudomonadota</taxon>
        <taxon>Alphaproteobacteria</taxon>
        <taxon>Hyphomicrobiales</taxon>
        <taxon>Brucellaceae</taxon>
        <taxon>Brucella/Ochrobactrum group</taxon>
        <taxon>Brucella</taxon>
    </lineage>
</organism>
<gene>
    <name evidence="1" type="ORF">CEV32_2556</name>
</gene>
<reference evidence="1 2" key="1">
    <citation type="submission" date="2017-07" db="EMBL/GenBank/DDBJ databases">
        <title>Phylogenetic study on the rhizospheric bacterium Ochrobactrum sp. A44.</title>
        <authorList>
            <person name="Krzyzanowska D.M."/>
            <person name="Ossowicki A."/>
            <person name="Rajewska M."/>
            <person name="Maciag T."/>
            <person name="Kaczynski Z."/>
            <person name="Czerwicka M."/>
            <person name="Jafra S."/>
        </authorList>
    </citation>
    <scope>NUCLEOTIDE SEQUENCE [LARGE SCALE GENOMIC DNA]</scope>
    <source>
        <strain evidence="1 2">PR17</strain>
    </source>
</reference>
<dbReference type="RefSeq" id="WP_094579025.1">
    <property type="nucleotide sequence ID" value="NZ_JBHEEL010000001.1"/>
</dbReference>
<evidence type="ECO:0000313" key="1">
    <source>
        <dbReference type="EMBL" id="OYR10119.1"/>
    </source>
</evidence>
<evidence type="ECO:0000313" key="2">
    <source>
        <dbReference type="Proteomes" id="UP000216345"/>
    </source>
</evidence>
<dbReference type="OrthoDB" id="7575400at2"/>
<comment type="caution">
    <text evidence="1">The sequence shown here is derived from an EMBL/GenBank/DDBJ whole genome shotgun (WGS) entry which is preliminary data.</text>
</comment>
<proteinExistence type="predicted"/>